<keyword evidence="2" id="KW-0812">Transmembrane</keyword>
<evidence type="ECO:0000256" key="2">
    <source>
        <dbReference type="SAM" id="Phobius"/>
    </source>
</evidence>
<evidence type="ECO:0000313" key="3">
    <source>
        <dbReference type="EMBL" id="KWT91579.1"/>
    </source>
</evidence>
<feature type="transmembrane region" description="Helical" evidence="2">
    <location>
        <begin position="15"/>
        <end position="35"/>
    </location>
</feature>
<dbReference type="InterPro" id="IPR014717">
    <property type="entry name" value="Transl_elong_EF1B/ribsomal_bS6"/>
</dbReference>
<sequence length="203" mass="22463">MALVLPDLNKLHPGLKALIALLPAIIIAIPFYFLVYSPTTEQIDKLILEVKKLDDEIAIAEKKVAKLPALQAQQAAAEEEYKKIRKHLPEEHEITSLLKQVSDNAINAGLKVALWEPQPRKNHASNILYEIPVRVQVNGSYHKLGDFLSRITALDRIVNTSKIDLTEPKPAGDEAVLTITLEARTFSAIPETPDNAQGKEPGK</sequence>
<feature type="coiled-coil region" evidence="1">
    <location>
        <begin position="43"/>
        <end position="87"/>
    </location>
</feature>
<dbReference type="InterPro" id="IPR007445">
    <property type="entry name" value="PilO"/>
</dbReference>
<reference evidence="3 4" key="1">
    <citation type="submission" date="2015-11" db="EMBL/GenBank/DDBJ databases">
        <authorList>
            <person name="Lin W."/>
        </authorList>
    </citation>
    <scope>NUCLEOTIDE SEQUENCE [LARGE SCALE GENOMIC DNA]</scope>
    <source>
        <strain evidence="3 4">HCH-1</strain>
    </source>
</reference>
<keyword evidence="4" id="KW-1185">Reference proteome</keyword>
<accession>A0ABR5SM04</accession>
<comment type="caution">
    <text evidence="3">The sequence shown here is derived from an EMBL/GenBank/DDBJ whole genome shotgun (WGS) entry which is preliminary data.</text>
</comment>
<keyword evidence="2" id="KW-0472">Membrane</keyword>
<protein>
    <submittedName>
        <fullName evidence="3">Pilus assembly protein PilO</fullName>
    </submittedName>
</protein>
<dbReference type="PANTHER" id="PTHR39555">
    <property type="entry name" value="FIMBRIAL ASSEMBLY PROTEIN PILO-LIKE PROTEIN-RELATED"/>
    <property type="match status" value="1"/>
</dbReference>
<gene>
    <name evidence="3" type="ORF">ASN18_0860</name>
</gene>
<dbReference type="Proteomes" id="UP000060487">
    <property type="component" value="Unassembled WGS sequence"/>
</dbReference>
<proteinExistence type="predicted"/>
<keyword evidence="1" id="KW-0175">Coiled coil</keyword>
<evidence type="ECO:0000256" key="1">
    <source>
        <dbReference type="SAM" id="Coils"/>
    </source>
</evidence>
<dbReference type="EMBL" id="LNQR01000031">
    <property type="protein sequence ID" value="KWT91579.1"/>
    <property type="molecule type" value="Genomic_DNA"/>
</dbReference>
<evidence type="ECO:0000313" key="4">
    <source>
        <dbReference type="Proteomes" id="UP000060487"/>
    </source>
</evidence>
<organism evidence="3 4">
    <name type="scientific">Candidatus Magnetominusculus xianensis</name>
    <dbReference type="NCBI Taxonomy" id="1748249"/>
    <lineage>
        <taxon>Bacteria</taxon>
        <taxon>Pseudomonadati</taxon>
        <taxon>Nitrospirota</taxon>
        <taxon>Nitrospiria</taxon>
        <taxon>Nitrospirales</taxon>
        <taxon>Nitrospiraceae</taxon>
        <taxon>Candidatus Magnetominusculus</taxon>
    </lineage>
</organism>
<dbReference type="RefSeq" id="WP_085051386.1">
    <property type="nucleotide sequence ID" value="NZ_LNQR01000031.1"/>
</dbReference>
<dbReference type="Pfam" id="PF04350">
    <property type="entry name" value="PilO"/>
    <property type="match status" value="1"/>
</dbReference>
<keyword evidence="2" id="KW-1133">Transmembrane helix</keyword>
<name>A0ABR5SM04_9BACT</name>
<dbReference type="Gene3D" id="3.30.70.60">
    <property type="match status" value="1"/>
</dbReference>
<dbReference type="PANTHER" id="PTHR39555:SF1">
    <property type="entry name" value="TYPE IV PILUS INNER MEMBRANE COMPONENT PILO"/>
    <property type="match status" value="1"/>
</dbReference>